<dbReference type="EMBL" id="JAEDAM010000062">
    <property type="protein sequence ID" value="MBS8122263.1"/>
    <property type="molecule type" value="Genomic_DNA"/>
</dbReference>
<sequence length="138" mass="16633">MDKNFELFLDINQIVAKNNFDKIVSNISSNTEYRLITFSTLGYLFVNYQLLCQDKINLERFFSYSDIYCDDYVFKNGFGLESVFYIYSNLEKNKKYYSKSILVVDKEYVEYFIKKMGKERFIYIEKEIQDNKGFIFVI</sequence>
<evidence type="ECO:0000313" key="2">
    <source>
        <dbReference type="Proteomes" id="UP000680365"/>
    </source>
</evidence>
<gene>
    <name evidence="1" type="ORF">VAMP_234n39</name>
</gene>
<keyword evidence="2" id="KW-1185">Reference proteome</keyword>
<reference evidence="1 2" key="1">
    <citation type="journal article" date="2021" name="Nat. Commun.">
        <title>Reductive evolution and unique predatory mode in the CPR bacterium Vampirococcus lugosii.</title>
        <authorList>
            <person name="Moreira D."/>
            <person name="Zivanovic Y."/>
            <person name="Lopez-Archilla A.I."/>
            <person name="Iniesto M."/>
            <person name="Lopez-Garcia P."/>
        </authorList>
    </citation>
    <scope>NUCLEOTIDE SEQUENCE [LARGE SCALE GENOMIC DNA]</scope>
    <source>
        <strain evidence="1">Chiprana</strain>
    </source>
</reference>
<protein>
    <submittedName>
        <fullName evidence="1">Uncharacterized protein</fullName>
    </submittedName>
</protein>
<name>A0ABS5QM46_9BACT</name>
<proteinExistence type="predicted"/>
<comment type="caution">
    <text evidence="1">The sequence shown here is derived from an EMBL/GenBank/DDBJ whole genome shotgun (WGS) entry which is preliminary data.</text>
</comment>
<dbReference type="Proteomes" id="UP000680365">
    <property type="component" value="Unassembled WGS sequence"/>
</dbReference>
<evidence type="ECO:0000313" key="1">
    <source>
        <dbReference type="EMBL" id="MBS8122263.1"/>
    </source>
</evidence>
<accession>A0ABS5QM46</accession>
<organism evidence="1 2">
    <name type="scientific">Candidatus Vampirococcus lugosii</name>
    <dbReference type="NCBI Taxonomy" id="2789015"/>
    <lineage>
        <taxon>Bacteria</taxon>
        <taxon>Candidatus Absconditibacteriota</taxon>
        <taxon>Vampirococcus</taxon>
    </lineage>
</organism>
<dbReference type="RefSeq" id="WP_213349666.1">
    <property type="nucleotide sequence ID" value="NZ_JAEDAM010000062.1"/>
</dbReference>